<keyword evidence="2" id="KW-0732">Signal</keyword>
<dbReference type="AlphaFoldDB" id="A0A7T0C2B7"/>
<evidence type="ECO:0000256" key="1">
    <source>
        <dbReference type="SAM" id="MobiDB-lite"/>
    </source>
</evidence>
<evidence type="ECO:0000313" key="4">
    <source>
        <dbReference type="Proteomes" id="UP000594464"/>
    </source>
</evidence>
<dbReference type="KEGG" id="nva:G3M78_07625"/>
<evidence type="ECO:0000256" key="2">
    <source>
        <dbReference type="SAM" id="SignalP"/>
    </source>
</evidence>
<proteinExistence type="predicted"/>
<gene>
    <name evidence="3" type="ORF">G3M78_07625</name>
</gene>
<reference evidence="4" key="1">
    <citation type="submission" date="2020-02" db="EMBL/GenBank/DDBJ databases">
        <title>Genomic and physiological characterization of two novel Nitrospinaceae genera.</title>
        <authorList>
            <person name="Mueller A.J."/>
            <person name="Jung M.-Y."/>
            <person name="Strachan C.R."/>
            <person name="Herbold C.W."/>
            <person name="Kirkegaard R.H."/>
            <person name="Daims H."/>
        </authorList>
    </citation>
    <scope>NUCLEOTIDE SEQUENCE [LARGE SCALE GENOMIC DNA]</scope>
</reference>
<feature type="compositionally biased region" description="Polar residues" evidence="1">
    <location>
        <begin position="123"/>
        <end position="132"/>
    </location>
</feature>
<evidence type="ECO:0000313" key="3">
    <source>
        <dbReference type="EMBL" id="QPJ65262.1"/>
    </source>
</evidence>
<organism evidence="3 4">
    <name type="scientific">Candidatus Nitrohelix vancouverensis</name>
    <dbReference type="NCBI Taxonomy" id="2705534"/>
    <lineage>
        <taxon>Bacteria</taxon>
        <taxon>Pseudomonadati</taxon>
        <taxon>Nitrospinota/Tectimicrobiota group</taxon>
        <taxon>Nitrospinota</taxon>
        <taxon>Nitrospinia</taxon>
        <taxon>Nitrospinales</taxon>
        <taxon>Nitrospinaceae</taxon>
        <taxon>Candidatus Nitrohelix</taxon>
    </lineage>
</organism>
<protein>
    <submittedName>
        <fullName evidence="3">Uncharacterized protein</fullName>
    </submittedName>
</protein>
<dbReference type="EMBL" id="CP048620">
    <property type="protein sequence ID" value="QPJ65262.1"/>
    <property type="molecule type" value="Genomic_DNA"/>
</dbReference>
<feature type="compositionally biased region" description="Basic and acidic residues" evidence="1">
    <location>
        <begin position="133"/>
        <end position="157"/>
    </location>
</feature>
<accession>A0A7T0C2B7</accession>
<sequence>MRLFVSLLLILCLVSPAKAQAPSLSLIEEKDGVRLEAQQVPMLDILGEIQRQSGIRFDIPKGMVFPRLSLNMKKANWRELVSTLLRDFNKIEVWSNEAGKSYVKIMGNGGDAPSPVPQKQARTKQATPPQSTQDERPQHATPVREEKNQTEQAKTETGHPLALLPTHILLEPAILDYLLKNNVDFPLELKKKYGIKDSDKDDQPKRIYPIPHDIYNHPDFEQYLLTVGLPKPPQIPVGFKKIDRSQK</sequence>
<feature type="chain" id="PRO_5032387553" evidence="2">
    <location>
        <begin position="20"/>
        <end position="247"/>
    </location>
</feature>
<feature type="region of interest" description="Disordered" evidence="1">
    <location>
        <begin position="105"/>
        <end position="157"/>
    </location>
</feature>
<name>A0A7T0C2B7_9BACT</name>
<dbReference type="Proteomes" id="UP000594464">
    <property type="component" value="Chromosome"/>
</dbReference>
<feature type="signal peptide" evidence="2">
    <location>
        <begin position="1"/>
        <end position="19"/>
    </location>
</feature>